<dbReference type="SUPFAM" id="SSF51679">
    <property type="entry name" value="Bacterial luciferase-like"/>
    <property type="match status" value="1"/>
</dbReference>
<keyword evidence="2" id="KW-0503">Monooxygenase</keyword>
<dbReference type="EMBL" id="SMKE01000646">
    <property type="protein sequence ID" value="TDB88089.1"/>
    <property type="molecule type" value="Genomic_DNA"/>
</dbReference>
<dbReference type="InterPro" id="IPR036661">
    <property type="entry name" value="Luciferase-like_sf"/>
</dbReference>
<feature type="domain" description="Luciferase-like" evidence="3">
    <location>
        <begin position="17"/>
        <end position="317"/>
    </location>
</feature>
<dbReference type="InterPro" id="IPR050766">
    <property type="entry name" value="Bact_Lucif_Oxidored"/>
</dbReference>
<dbReference type="InterPro" id="IPR011251">
    <property type="entry name" value="Luciferase-like_dom"/>
</dbReference>
<evidence type="ECO:0000256" key="2">
    <source>
        <dbReference type="ARBA" id="ARBA00023033"/>
    </source>
</evidence>
<evidence type="ECO:0000313" key="5">
    <source>
        <dbReference type="Proteomes" id="UP000295626"/>
    </source>
</evidence>
<gene>
    <name evidence="4" type="ORF">E1091_15425</name>
</gene>
<evidence type="ECO:0000259" key="3">
    <source>
        <dbReference type="Pfam" id="PF00296"/>
    </source>
</evidence>
<comment type="caution">
    <text evidence="4">The sequence shown here is derived from an EMBL/GenBank/DDBJ whole genome shotgun (WGS) entry which is preliminary data.</text>
</comment>
<dbReference type="Proteomes" id="UP000295626">
    <property type="component" value="Unassembled WGS sequence"/>
</dbReference>
<dbReference type="Gene3D" id="3.20.20.30">
    <property type="entry name" value="Luciferase-like domain"/>
    <property type="match status" value="1"/>
</dbReference>
<dbReference type="Pfam" id="PF00296">
    <property type="entry name" value="Bac_luciferase"/>
    <property type="match status" value="1"/>
</dbReference>
<sequence length="350" mass="39107">MTERTFGGPMDFSLLYFANREATDPPREYDLLIQTARFADSHDFTALWVPERHFHPFGGSYPNPALAAAALAVSTSRIRLRAGSVVLPLRDPVTVVEDWAFVDNLSGGRVDLALATGWIANDFVLAPDRFAGRRQFVIDNIPVLRDLWAGTPITRPNGEGQDTEFRTFPRPLQRDLRLWLTCTSGVETFVLAGTHGLNVLTGLLVQRVDQLATKIQAYREARRAAGHDPDGGTVTLMLHTFVHESDERVREVIREPFVRYLRSSVNLWRHQWPELASSDLDRLSSFAFERYFGTSALFGSVEKCVGLVEHLAEIGVTEVASLVDFGVDEDQVLAALPYLDAVRRKVRGGD</sequence>
<organism evidence="4 5">
    <name type="scientific">Micromonospora fluostatini</name>
    <dbReference type="NCBI Taxonomy" id="1629071"/>
    <lineage>
        <taxon>Bacteria</taxon>
        <taxon>Bacillati</taxon>
        <taxon>Actinomycetota</taxon>
        <taxon>Actinomycetes</taxon>
        <taxon>Micromonosporales</taxon>
        <taxon>Micromonosporaceae</taxon>
        <taxon>Micromonospora</taxon>
    </lineage>
</organism>
<keyword evidence="5" id="KW-1185">Reference proteome</keyword>
<dbReference type="NCBIfam" id="TIGR04020">
    <property type="entry name" value="seco_metab_LLM"/>
    <property type="match status" value="1"/>
</dbReference>
<reference evidence="4 5" key="1">
    <citation type="submission" date="2019-02" db="EMBL/GenBank/DDBJ databases">
        <title>Draft genome sequences of novel Actinobacteria.</title>
        <authorList>
            <person name="Sahin N."/>
            <person name="Ay H."/>
            <person name="Saygin H."/>
        </authorList>
    </citation>
    <scope>NUCLEOTIDE SEQUENCE [LARGE SCALE GENOMIC DNA]</scope>
    <source>
        <strain evidence="4 5">JCM 30529</strain>
    </source>
</reference>
<dbReference type="InterPro" id="IPR024011">
    <property type="entry name" value="Biosynth_lucif-like_mOase_dom"/>
</dbReference>
<accession>A0ABY2DEM3</accession>
<dbReference type="PANTHER" id="PTHR30137:SF8">
    <property type="entry name" value="BLR5498 PROTEIN"/>
    <property type="match status" value="1"/>
</dbReference>
<dbReference type="PANTHER" id="PTHR30137">
    <property type="entry name" value="LUCIFERASE-LIKE MONOOXYGENASE"/>
    <property type="match status" value="1"/>
</dbReference>
<name>A0ABY2DEM3_9ACTN</name>
<proteinExistence type="predicted"/>
<evidence type="ECO:0000313" key="4">
    <source>
        <dbReference type="EMBL" id="TDB88089.1"/>
    </source>
</evidence>
<keyword evidence="1" id="KW-0560">Oxidoreductase</keyword>
<evidence type="ECO:0000256" key="1">
    <source>
        <dbReference type="ARBA" id="ARBA00023002"/>
    </source>
</evidence>
<protein>
    <submittedName>
        <fullName evidence="4">LLM class flavin-dependent oxidoreductase</fullName>
    </submittedName>
</protein>